<evidence type="ECO:0000256" key="6">
    <source>
        <dbReference type="ARBA" id="ARBA00023163"/>
    </source>
</evidence>
<dbReference type="FunFam" id="3.40.50.300:FF:000006">
    <property type="entry name" value="DNA-binding transcriptional regulator NtrC"/>
    <property type="match status" value="1"/>
</dbReference>
<dbReference type="InterPro" id="IPR058031">
    <property type="entry name" value="AAA_lid_NorR"/>
</dbReference>
<dbReference type="SUPFAM" id="SSF52540">
    <property type="entry name" value="P-loop containing nucleoside triphosphate hydrolases"/>
    <property type="match status" value="1"/>
</dbReference>
<dbReference type="InterPro" id="IPR003593">
    <property type="entry name" value="AAA+_ATPase"/>
</dbReference>
<dbReference type="Gene3D" id="3.40.50.2300">
    <property type="match status" value="1"/>
</dbReference>
<sequence length="459" mass="50707">MSTILIVDDDAPTCEAIAAGLKRLGHELILAGTGEAALEKVRKHPVDLAIIDLKLPDMEGTELFGALRLLRPEAMAIMISGHATVEEAVSALKRGIYDFITKDFRIHELRKVVSKALETQQILVENQRLRQELAEKGPPGRLIGKSPALLKVIQMVHQVAPLKSTVLLTGESGVGKELVAEAIHLLSPRIGNPFIKVNCGALPEGIIESELFGHEKGAFTGAIAQRKGRFELADTGTIFLDEISEMPPATQVKLLRVLQEGEFERVGGTQTLKVDVRVIAASNIDLEEAVATKRFRQDLYYRLNVIHLKIPPLRERREDIPMLALHFLDKFCRENNRPLNGFSPAAMTALKNYNWPGNVRELQNVVERAVALSQNHMVELADLPDEIRQHSPADDVITIPVGASMEEIERTAIIQTLRKTGGDKELTARLLGIGLATLYRRLKDMGVRESEASPESKQS</sequence>
<dbReference type="PROSITE" id="PS00688">
    <property type="entry name" value="SIGMA54_INTERACT_3"/>
    <property type="match status" value="1"/>
</dbReference>
<proteinExistence type="predicted"/>
<dbReference type="FunFam" id="1.10.8.60:FF:000014">
    <property type="entry name" value="DNA-binding transcriptional regulator NtrC"/>
    <property type="match status" value="1"/>
</dbReference>
<feature type="domain" description="Sigma-54 factor interaction" evidence="8">
    <location>
        <begin position="142"/>
        <end position="371"/>
    </location>
</feature>
<evidence type="ECO:0000313" key="10">
    <source>
        <dbReference type="EMBL" id="HGZ12547.1"/>
    </source>
</evidence>
<dbReference type="GO" id="GO:0005524">
    <property type="term" value="F:ATP binding"/>
    <property type="evidence" value="ECO:0007669"/>
    <property type="project" value="UniProtKB-KW"/>
</dbReference>
<reference evidence="10" key="1">
    <citation type="journal article" date="2020" name="mSystems">
        <title>Genome- and Community-Level Interaction Insights into Carbon Utilization and Element Cycling Functions of Hydrothermarchaeota in Hydrothermal Sediment.</title>
        <authorList>
            <person name="Zhou Z."/>
            <person name="Liu Y."/>
            <person name="Xu W."/>
            <person name="Pan J."/>
            <person name="Luo Z.H."/>
            <person name="Li M."/>
        </authorList>
    </citation>
    <scope>NUCLEOTIDE SEQUENCE [LARGE SCALE GENOMIC DNA]</scope>
    <source>
        <strain evidence="10">SpSt-853</strain>
    </source>
</reference>
<dbReference type="PROSITE" id="PS50110">
    <property type="entry name" value="RESPONSE_REGULATORY"/>
    <property type="match status" value="1"/>
</dbReference>
<dbReference type="InterPro" id="IPR002078">
    <property type="entry name" value="Sigma_54_int"/>
</dbReference>
<dbReference type="PROSITE" id="PS50045">
    <property type="entry name" value="SIGMA54_INTERACT_4"/>
    <property type="match status" value="1"/>
</dbReference>
<keyword evidence="5" id="KW-0010">Activator</keyword>
<comment type="caution">
    <text evidence="10">The sequence shown here is derived from an EMBL/GenBank/DDBJ whole genome shotgun (WGS) entry which is preliminary data.</text>
</comment>
<dbReference type="SMART" id="SM00448">
    <property type="entry name" value="REC"/>
    <property type="match status" value="1"/>
</dbReference>
<dbReference type="InterPro" id="IPR011006">
    <property type="entry name" value="CheY-like_superfamily"/>
</dbReference>
<dbReference type="Pfam" id="PF02954">
    <property type="entry name" value="HTH_8"/>
    <property type="match status" value="1"/>
</dbReference>
<dbReference type="Pfam" id="PF00072">
    <property type="entry name" value="Response_reg"/>
    <property type="match status" value="1"/>
</dbReference>
<dbReference type="InterPro" id="IPR002197">
    <property type="entry name" value="HTH_Fis"/>
</dbReference>
<organism evidence="10">
    <name type="scientific">Desulfobacca acetoxidans</name>
    <dbReference type="NCBI Taxonomy" id="60893"/>
    <lineage>
        <taxon>Bacteria</taxon>
        <taxon>Pseudomonadati</taxon>
        <taxon>Thermodesulfobacteriota</taxon>
        <taxon>Desulfobaccia</taxon>
        <taxon>Desulfobaccales</taxon>
        <taxon>Desulfobaccaceae</taxon>
        <taxon>Desulfobacca</taxon>
    </lineage>
</organism>
<evidence type="ECO:0000256" key="3">
    <source>
        <dbReference type="ARBA" id="ARBA00023015"/>
    </source>
</evidence>
<dbReference type="Gene3D" id="1.10.10.60">
    <property type="entry name" value="Homeodomain-like"/>
    <property type="match status" value="1"/>
</dbReference>
<dbReference type="Gene3D" id="3.40.50.300">
    <property type="entry name" value="P-loop containing nucleotide triphosphate hydrolases"/>
    <property type="match status" value="1"/>
</dbReference>
<feature type="modified residue" description="4-aspartylphosphate" evidence="7">
    <location>
        <position position="52"/>
    </location>
</feature>
<dbReference type="SMART" id="SM00382">
    <property type="entry name" value="AAA"/>
    <property type="match status" value="1"/>
</dbReference>
<keyword evidence="2" id="KW-0067">ATP-binding</keyword>
<dbReference type="SUPFAM" id="SSF52172">
    <property type="entry name" value="CheY-like"/>
    <property type="match status" value="1"/>
</dbReference>
<evidence type="ECO:0000256" key="2">
    <source>
        <dbReference type="ARBA" id="ARBA00022840"/>
    </source>
</evidence>
<dbReference type="EMBL" id="DTKJ01000070">
    <property type="protein sequence ID" value="HGZ12547.1"/>
    <property type="molecule type" value="Genomic_DNA"/>
</dbReference>
<dbReference type="PANTHER" id="PTHR32071">
    <property type="entry name" value="TRANSCRIPTIONAL REGULATORY PROTEIN"/>
    <property type="match status" value="1"/>
</dbReference>
<name>A0A7C5AMW3_9BACT</name>
<evidence type="ECO:0000256" key="1">
    <source>
        <dbReference type="ARBA" id="ARBA00022741"/>
    </source>
</evidence>
<dbReference type="GO" id="GO:0006355">
    <property type="term" value="P:regulation of DNA-templated transcription"/>
    <property type="evidence" value="ECO:0007669"/>
    <property type="project" value="InterPro"/>
</dbReference>
<dbReference type="SUPFAM" id="SSF46689">
    <property type="entry name" value="Homeodomain-like"/>
    <property type="match status" value="1"/>
</dbReference>
<dbReference type="GO" id="GO:0000160">
    <property type="term" value="P:phosphorelay signal transduction system"/>
    <property type="evidence" value="ECO:0007669"/>
    <property type="project" value="InterPro"/>
</dbReference>
<dbReference type="Pfam" id="PF25601">
    <property type="entry name" value="AAA_lid_14"/>
    <property type="match status" value="1"/>
</dbReference>
<evidence type="ECO:0000256" key="7">
    <source>
        <dbReference type="PROSITE-ProRule" id="PRU00169"/>
    </source>
</evidence>
<dbReference type="Pfam" id="PF00158">
    <property type="entry name" value="Sigma54_activat"/>
    <property type="match status" value="1"/>
</dbReference>
<dbReference type="GO" id="GO:0043565">
    <property type="term" value="F:sequence-specific DNA binding"/>
    <property type="evidence" value="ECO:0007669"/>
    <property type="project" value="InterPro"/>
</dbReference>
<evidence type="ECO:0000256" key="4">
    <source>
        <dbReference type="ARBA" id="ARBA00023125"/>
    </source>
</evidence>
<keyword evidence="6" id="KW-0804">Transcription</keyword>
<evidence type="ECO:0000259" key="9">
    <source>
        <dbReference type="PROSITE" id="PS50110"/>
    </source>
</evidence>
<protein>
    <submittedName>
        <fullName evidence="10">Sigma-54-dependent Fis family transcriptional regulator</fullName>
    </submittedName>
</protein>
<dbReference type="PROSITE" id="PS00676">
    <property type="entry name" value="SIGMA54_INTERACT_2"/>
    <property type="match status" value="1"/>
</dbReference>
<dbReference type="InterPro" id="IPR009057">
    <property type="entry name" value="Homeodomain-like_sf"/>
</dbReference>
<accession>A0A7C5AMW3</accession>
<dbReference type="InterPro" id="IPR025662">
    <property type="entry name" value="Sigma_54_int_dom_ATP-bd_1"/>
</dbReference>
<evidence type="ECO:0000256" key="5">
    <source>
        <dbReference type="ARBA" id="ARBA00023159"/>
    </source>
</evidence>
<gene>
    <name evidence="10" type="ORF">ENW48_10090</name>
</gene>
<dbReference type="AlphaFoldDB" id="A0A7C5AMW3"/>
<dbReference type="InterPro" id="IPR001789">
    <property type="entry name" value="Sig_transdc_resp-reg_receiver"/>
</dbReference>
<keyword evidence="7" id="KW-0597">Phosphoprotein</keyword>
<dbReference type="PROSITE" id="PS00675">
    <property type="entry name" value="SIGMA54_INTERACT_1"/>
    <property type="match status" value="1"/>
</dbReference>
<keyword evidence="4" id="KW-0238">DNA-binding</keyword>
<keyword evidence="1" id="KW-0547">Nucleotide-binding</keyword>
<feature type="domain" description="Response regulatory" evidence="9">
    <location>
        <begin position="3"/>
        <end position="117"/>
    </location>
</feature>
<keyword evidence="3" id="KW-0805">Transcription regulation</keyword>
<dbReference type="InterPro" id="IPR025943">
    <property type="entry name" value="Sigma_54_int_dom_ATP-bd_2"/>
</dbReference>
<dbReference type="CDD" id="cd00009">
    <property type="entry name" value="AAA"/>
    <property type="match status" value="1"/>
</dbReference>
<dbReference type="InterPro" id="IPR027417">
    <property type="entry name" value="P-loop_NTPase"/>
</dbReference>
<dbReference type="Gene3D" id="1.10.8.60">
    <property type="match status" value="1"/>
</dbReference>
<dbReference type="InterPro" id="IPR025944">
    <property type="entry name" value="Sigma_54_int_dom_CS"/>
</dbReference>
<dbReference type="PRINTS" id="PR01590">
    <property type="entry name" value="HTHFIS"/>
</dbReference>
<evidence type="ECO:0000259" key="8">
    <source>
        <dbReference type="PROSITE" id="PS50045"/>
    </source>
</evidence>